<dbReference type="Proteomes" id="UP001172680">
    <property type="component" value="Unassembled WGS sequence"/>
</dbReference>
<dbReference type="EMBL" id="JAPDRP010000018">
    <property type="protein sequence ID" value="KAJ9639953.1"/>
    <property type="molecule type" value="Genomic_DNA"/>
</dbReference>
<name>A0ACC2YXG2_9PEZI</name>
<protein>
    <submittedName>
        <fullName evidence="1">Uncharacterized protein</fullName>
    </submittedName>
</protein>
<gene>
    <name evidence="1" type="ORF">H2199_006186</name>
</gene>
<sequence length="174" mass="19219">MDEETMDDKSIIIITFVAFLTFCFTALGAVIYQLSKEISRNRDDILSGLSSQRDAIPYLNQDTIPQLHNDSLIIANRLSELRNTEASLGNIQRGTDGIRADVARLRRLVEFLEPQLRRMRDMPAADAGLGADDGSSDDVGSGADVLINGETVRRVSPELPYDGILRERGDLGPR</sequence>
<accession>A0ACC2YXG2</accession>
<reference evidence="1" key="1">
    <citation type="submission" date="2022-10" db="EMBL/GenBank/DDBJ databases">
        <title>Culturing micro-colonial fungi from biological soil crusts in the Mojave desert and describing Neophaeococcomyces mojavensis, and introducing the new genera and species Taxawa tesnikishii.</title>
        <authorList>
            <person name="Kurbessoian T."/>
            <person name="Stajich J.E."/>
        </authorList>
    </citation>
    <scope>NUCLEOTIDE SEQUENCE</scope>
    <source>
        <strain evidence="1">JES_115</strain>
    </source>
</reference>
<evidence type="ECO:0000313" key="2">
    <source>
        <dbReference type="Proteomes" id="UP001172680"/>
    </source>
</evidence>
<keyword evidence="2" id="KW-1185">Reference proteome</keyword>
<proteinExistence type="predicted"/>
<organism evidence="1 2">
    <name type="scientific">Coniosporium tulheliwenetii</name>
    <dbReference type="NCBI Taxonomy" id="3383036"/>
    <lineage>
        <taxon>Eukaryota</taxon>
        <taxon>Fungi</taxon>
        <taxon>Dikarya</taxon>
        <taxon>Ascomycota</taxon>
        <taxon>Pezizomycotina</taxon>
        <taxon>Dothideomycetes</taxon>
        <taxon>Dothideomycetes incertae sedis</taxon>
        <taxon>Coniosporium</taxon>
    </lineage>
</organism>
<evidence type="ECO:0000313" key="1">
    <source>
        <dbReference type="EMBL" id="KAJ9639953.1"/>
    </source>
</evidence>
<comment type="caution">
    <text evidence="1">The sequence shown here is derived from an EMBL/GenBank/DDBJ whole genome shotgun (WGS) entry which is preliminary data.</text>
</comment>